<dbReference type="Gene3D" id="1.20.1250.20">
    <property type="entry name" value="MFS general substrate transporter like domains"/>
    <property type="match status" value="1"/>
</dbReference>
<organism evidence="7 8">
    <name type="scientific">Acanthosepion pharaonis</name>
    <name type="common">Pharaoh cuttlefish</name>
    <name type="synonym">Sepia pharaonis</name>
    <dbReference type="NCBI Taxonomy" id="158019"/>
    <lineage>
        <taxon>Eukaryota</taxon>
        <taxon>Metazoa</taxon>
        <taxon>Spiralia</taxon>
        <taxon>Lophotrochozoa</taxon>
        <taxon>Mollusca</taxon>
        <taxon>Cephalopoda</taxon>
        <taxon>Coleoidea</taxon>
        <taxon>Decapodiformes</taxon>
        <taxon>Sepiida</taxon>
        <taxon>Sepiina</taxon>
        <taxon>Sepiidae</taxon>
        <taxon>Acanthosepion</taxon>
    </lineage>
</organism>
<evidence type="ECO:0000313" key="8">
    <source>
        <dbReference type="Proteomes" id="UP000597762"/>
    </source>
</evidence>
<feature type="transmembrane region" description="Helical" evidence="5">
    <location>
        <begin position="152"/>
        <end position="171"/>
    </location>
</feature>
<dbReference type="Pfam" id="PF07690">
    <property type="entry name" value="MFS_1"/>
    <property type="match status" value="1"/>
</dbReference>
<feature type="domain" description="Major facilitator superfamily (MFS) profile" evidence="6">
    <location>
        <begin position="1"/>
        <end position="176"/>
    </location>
</feature>
<gene>
    <name evidence="7" type="ORF">SPHA_62482</name>
</gene>
<feature type="transmembrane region" description="Helical" evidence="5">
    <location>
        <begin position="82"/>
        <end position="108"/>
    </location>
</feature>
<proteinExistence type="predicted"/>
<comment type="subcellular location">
    <subcellularLocation>
        <location evidence="1">Membrane</location>
        <topology evidence="1">Multi-pass membrane protein</topology>
    </subcellularLocation>
</comment>
<keyword evidence="2 5" id="KW-0812">Transmembrane</keyword>
<evidence type="ECO:0000256" key="3">
    <source>
        <dbReference type="ARBA" id="ARBA00022989"/>
    </source>
</evidence>
<evidence type="ECO:0000256" key="1">
    <source>
        <dbReference type="ARBA" id="ARBA00004141"/>
    </source>
</evidence>
<keyword evidence="8" id="KW-1185">Reference proteome</keyword>
<comment type="caution">
    <text evidence="7">The sequence shown here is derived from an EMBL/GenBank/DDBJ whole genome shotgun (WGS) entry which is preliminary data.</text>
</comment>
<dbReference type="EMBL" id="CAHIKZ030004471">
    <property type="protein sequence ID" value="CAE1310972.1"/>
    <property type="molecule type" value="Genomic_DNA"/>
</dbReference>
<name>A0A812DX98_ACAPH</name>
<feature type="transmembrane region" description="Helical" evidence="5">
    <location>
        <begin position="25"/>
        <end position="48"/>
    </location>
</feature>
<dbReference type="GO" id="GO:0016020">
    <property type="term" value="C:membrane"/>
    <property type="evidence" value="ECO:0007669"/>
    <property type="project" value="UniProtKB-SubCell"/>
</dbReference>
<dbReference type="PANTHER" id="PTHR24064">
    <property type="entry name" value="SOLUTE CARRIER FAMILY 22 MEMBER"/>
    <property type="match status" value="1"/>
</dbReference>
<dbReference type="AlphaFoldDB" id="A0A812DX98"/>
<keyword evidence="3 5" id="KW-1133">Transmembrane helix</keyword>
<dbReference type="OrthoDB" id="5296287at2759"/>
<accession>A0A812DX98</accession>
<evidence type="ECO:0000259" key="6">
    <source>
        <dbReference type="PROSITE" id="PS50850"/>
    </source>
</evidence>
<keyword evidence="4 5" id="KW-0472">Membrane</keyword>
<dbReference type="InterPro" id="IPR020846">
    <property type="entry name" value="MFS_dom"/>
</dbReference>
<sequence length="212" mass="23572">MFAWATVIFVYYGLTLNVGVLAGNVYLNLFLNSLIEIPAILFSVFFVDRFGRRKLTLFFMLTGGITGMLTLFPYLYASKDQFWTITALTTFSRMCISGALSVINLYTCELYPTCIRNSSIGFFGAVSRFGGVFSPYIMNISTLVPGRLGKSLPLMMMGITCLVSGILIMFLPETTNKPMQDTLDEVMKSKHTNNSACGKDDMDEKIELKLAA</sequence>
<dbReference type="InterPro" id="IPR036259">
    <property type="entry name" value="MFS_trans_sf"/>
</dbReference>
<evidence type="ECO:0000256" key="5">
    <source>
        <dbReference type="SAM" id="Phobius"/>
    </source>
</evidence>
<dbReference type="SUPFAM" id="SSF103473">
    <property type="entry name" value="MFS general substrate transporter"/>
    <property type="match status" value="1"/>
</dbReference>
<evidence type="ECO:0000256" key="2">
    <source>
        <dbReference type="ARBA" id="ARBA00022692"/>
    </source>
</evidence>
<feature type="transmembrane region" description="Helical" evidence="5">
    <location>
        <begin position="55"/>
        <end position="76"/>
    </location>
</feature>
<dbReference type="GO" id="GO:0022857">
    <property type="term" value="F:transmembrane transporter activity"/>
    <property type="evidence" value="ECO:0007669"/>
    <property type="project" value="InterPro"/>
</dbReference>
<dbReference type="PROSITE" id="PS50850">
    <property type="entry name" value="MFS"/>
    <property type="match status" value="1"/>
</dbReference>
<dbReference type="Proteomes" id="UP000597762">
    <property type="component" value="Unassembled WGS sequence"/>
</dbReference>
<evidence type="ECO:0000256" key="4">
    <source>
        <dbReference type="ARBA" id="ARBA00023136"/>
    </source>
</evidence>
<reference evidence="7" key="1">
    <citation type="submission" date="2021-01" db="EMBL/GenBank/DDBJ databases">
        <authorList>
            <person name="Li R."/>
            <person name="Bekaert M."/>
        </authorList>
    </citation>
    <scope>NUCLEOTIDE SEQUENCE</scope>
    <source>
        <strain evidence="7">Farmed</strain>
    </source>
</reference>
<protein>
    <submittedName>
        <fullName evidence="7">SLC22A15</fullName>
    </submittedName>
</protein>
<evidence type="ECO:0000313" key="7">
    <source>
        <dbReference type="EMBL" id="CAE1310972.1"/>
    </source>
</evidence>
<dbReference type="InterPro" id="IPR011701">
    <property type="entry name" value="MFS"/>
</dbReference>
<feature type="transmembrane region" description="Helical" evidence="5">
    <location>
        <begin position="120"/>
        <end position="140"/>
    </location>
</feature>